<evidence type="ECO:0000259" key="3">
    <source>
        <dbReference type="PROSITE" id="PS50104"/>
    </source>
</evidence>
<dbReference type="FunFam" id="1.20.5.170:FF:000029">
    <property type="entry name" value="Calcium-transporting ATPase"/>
    <property type="match status" value="1"/>
</dbReference>
<dbReference type="PROSITE" id="PS50104">
    <property type="entry name" value="TIR"/>
    <property type="match status" value="1"/>
</dbReference>
<gene>
    <name evidence="5" type="primary">LOC116187904</name>
</gene>
<keyword evidence="1" id="KW-0433">Leucine-rich repeat</keyword>
<dbReference type="PANTHER" id="PTHR11017:SF570">
    <property type="entry name" value="DISEASE RESISTANCE PROTEIN (TIR-NBS CLASS)-RELATED"/>
    <property type="match status" value="1"/>
</dbReference>
<dbReference type="SUPFAM" id="SSF52200">
    <property type="entry name" value="Toll/Interleukin receptor TIR domain"/>
    <property type="match status" value="1"/>
</dbReference>
<dbReference type="SUPFAM" id="SSF52540">
    <property type="entry name" value="P-loop containing nucleoside triphosphate hydrolases"/>
    <property type="match status" value="1"/>
</dbReference>
<reference evidence="5" key="2">
    <citation type="submission" date="2025-08" db="UniProtKB">
        <authorList>
            <consortium name="RefSeq"/>
        </authorList>
    </citation>
    <scope>IDENTIFICATION</scope>
    <source>
        <tissue evidence="5">Leaf</tissue>
    </source>
</reference>
<dbReference type="InterPro" id="IPR002182">
    <property type="entry name" value="NB-ARC"/>
</dbReference>
<dbReference type="InterPro" id="IPR000157">
    <property type="entry name" value="TIR_dom"/>
</dbReference>
<dbReference type="GO" id="GO:0007165">
    <property type="term" value="P:signal transduction"/>
    <property type="evidence" value="ECO:0007669"/>
    <property type="project" value="InterPro"/>
</dbReference>
<dbReference type="SUPFAM" id="SSF52058">
    <property type="entry name" value="L domain-like"/>
    <property type="match status" value="1"/>
</dbReference>
<proteinExistence type="predicted"/>
<dbReference type="PANTHER" id="PTHR11017">
    <property type="entry name" value="LEUCINE-RICH REPEAT-CONTAINING PROTEIN"/>
    <property type="match status" value="1"/>
</dbReference>
<dbReference type="Pfam" id="PF12515">
    <property type="entry name" value="CaATP_NAI"/>
    <property type="match status" value="1"/>
</dbReference>
<sequence>MRRNPTQISASVLSLTTERLRDRRMPPKRNSTSPATSYQVFLSFRGPDTRQGFTDVLYHALVDAGIHVFRDNEEIRKGEYIGDEILRAIEDSRIFVPIFSRTYASSKWCLVELAKMVESKEKSSGSKKILPIFYDVGVDDVKLKTDLYTGALLKHGEKFSTDIVHQWEEALREAGEIKGWELKDKGYADFAKEFVREVSAELKVKQKYVTGSLVERIAQQDALISMLDLKSSDDVRLVWIHGMGGIGKTILAMAVFNQLCNHFEGCSFLLDVQETTKRKGIEHLQRQLLQDLDVKAADITITDENDGIQIISEKLQNRKVLVVLDDVHDHWEHIGKLAREASWFGVGSRIIITCRSRRVPAFEGGTVKTFEAEPMEFEESLLLFSRHAFGKETPPHDSLDLSKEAVRITGGLPLALEVIGSKLRTSDRGQWNHIMGTIQKIPDRKIQDRLKICYDSLRWEVKNIFLDIACFFINEEKTKAIYMWQACDFEPELAVQELVDASLVKLTDENKFWMHDQLRDLGRKLVRDERLKHHRKPCTRIWMHEDALKVLQDEEGKENVEMLSLSSEGLLEDCVLTKHELKNFNNLRFLSLIRSNFSGDLEHVLPKLIWLSWHSCRGVFQGTNLYLKNLVVLDLSESSVSETWTGWRYIGMCEELKVLDLKRCNRLTKTPDLSMCTKLERLILKDCINLVKIDRSVGKLKCLRYLNASGCRYLREIPREVCCLDGLVDIVMIMEGSFEDSHKLLDSIGRLSRLRGLCVSLRSSSKDSHKLPDSIGRLSRLQRLCVSLGSSRPPSSLGDLKSLTMLVLSWSKMAELPESIGGLVKLEFLSLFFCRGVKELPASIGGLKSLVELNISMSGIVQLPDSVGNLQKLKVIDMRGCDIMRLPDFLGNLEKLERLDVYGCKFLQDIPSAIEGLTSSLKVSSYAWEKSCDRYWNQHEAIVRLRRWREAALNLNASRRFRYTLDLKKEQEKQQTLRKTRAHAQAIRAAYLFKMSKD</sequence>
<dbReference type="InterPro" id="IPR035897">
    <property type="entry name" value="Toll_tir_struct_dom_sf"/>
</dbReference>
<reference evidence="4" key="1">
    <citation type="journal article" date="2020" name="Plant Biotechnol. J.">
        <title>The pomegranate (Punica granatum L.) draft genome dissects genetic divergence between soft- and hard-seeded cultivars.</title>
        <authorList>
            <person name="Luo X."/>
            <person name="Li H."/>
            <person name="Wu Z."/>
            <person name="Yao W."/>
            <person name="Zhao P."/>
            <person name="Cao D."/>
            <person name="Yu H."/>
            <person name="Li K."/>
            <person name="Poudel K."/>
            <person name="Zhao D."/>
            <person name="Zhang F."/>
            <person name="Xia X."/>
            <person name="Chen L."/>
            <person name="Wang Q."/>
            <person name="Jing D."/>
            <person name="Cao S."/>
        </authorList>
    </citation>
    <scope>NUCLEOTIDE SEQUENCE [LARGE SCALE GENOMIC DNA]</scope>
    <source>
        <strain evidence="4">cv. Tunisia</strain>
    </source>
</reference>
<dbReference type="AlphaFoldDB" id="A0A6P8BRK2"/>
<evidence type="ECO:0000313" key="4">
    <source>
        <dbReference type="Proteomes" id="UP000515151"/>
    </source>
</evidence>
<accession>A0A6P8BRK2</accession>
<evidence type="ECO:0000256" key="2">
    <source>
        <dbReference type="ARBA" id="ARBA00022737"/>
    </source>
</evidence>
<dbReference type="PRINTS" id="PR00364">
    <property type="entry name" value="DISEASERSIST"/>
</dbReference>
<dbReference type="Proteomes" id="UP000515151">
    <property type="component" value="Chromosome 8"/>
</dbReference>
<dbReference type="InterPro" id="IPR027417">
    <property type="entry name" value="P-loop_NTPase"/>
</dbReference>
<dbReference type="InterPro" id="IPR042197">
    <property type="entry name" value="Apaf_helical"/>
</dbReference>
<dbReference type="Pfam" id="PF01582">
    <property type="entry name" value="TIR"/>
    <property type="match status" value="1"/>
</dbReference>
<dbReference type="GO" id="GO:0043531">
    <property type="term" value="F:ADP binding"/>
    <property type="evidence" value="ECO:0007669"/>
    <property type="project" value="InterPro"/>
</dbReference>
<dbReference type="Gene3D" id="3.40.50.10140">
    <property type="entry name" value="Toll/interleukin-1 receptor homology (TIR) domain"/>
    <property type="match status" value="1"/>
</dbReference>
<keyword evidence="2" id="KW-0677">Repeat</keyword>
<dbReference type="GO" id="GO:0006952">
    <property type="term" value="P:defense response"/>
    <property type="evidence" value="ECO:0007669"/>
    <property type="project" value="InterPro"/>
</dbReference>
<keyword evidence="4" id="KW-1185">Reference proteome</keyword>
<dbReference type="InterPro" id="IPR032675">
    <property type="entry name" value="LRR_dom_sf"/>
</dbReference>
<dbReference type="InterPro" id="IPR044974">
    <property type="entry name" value="Disease_R_plants"/>
</dbReference>
<dbReference type="RefSeq" id="XP_031372775.1">
    <property type="nucleotide sequence ID" value="XM_031516915.1"/>
</dbReference>
<dbReference type="InterPro" id="IPR058192">
    <property type="entry name" value="WHD_ROQ1-like"/>
</dbReference>
<feature type="domain" description="TIR" evidence="3">
    <location>
        <begin position="36"/>
        <end position="202"/>
    </location>
</feature>
<dbReference type="OrthoDB" id="6161812at2759"/>
<evidence type="ECO:0000256" key="1">
    <source>
        <dbReference type="ARBA" id="ARBA00022614"/>
    </source>
</evidence>
<dbReference type="SMART" id="SM00255">
    <property type="entry name" value="TIR"/>
    <property type="match status" value="1"/>
</dbReference>
<organism evidence="4 5">
    <name type="scientific">Punica granatum</name>
    <name type="common">Pomegranate</name>
    <dbReference type="NCBI Taxonomy" id="22663"/>
    <lineage>
        <taxon>Eukaryota</taxon>
        <taxon>Viridiplantae</taxon>
        <taxon>Streptophyta</taxon>
        <taxon>Embryophyta</taxon>
        <taxon>Tracheophyta</taxon>
        <taxon>Spermatophyta</taxon>
        <taxon>Magnoliopsida</taxon>
        <taxon>eudicotyledons</taxon>
        <taxon>Gunneridae</taxon>
        <taxon>Pentapetalae</taxon>
        <taxon>rosids</taxon>
        <taxon>malvids</taxon>
        <taxon>Myrtales</taxon>
        <taxon>Lythraceae</taxon>
        <taxon>Punica</taxon>
    </lineage>
</organism>
<name>A0A6P8BRK2_PUNGR</name>
<dbReference type="Gene3D" id="3.80.10.10">
    <property type="entry name" value="Ribonuclease Inhibitor"/>
    <property type="match status" value="2"/>
</dbReference>
<dbReference type="GeneID" id="116187904"/>
<dbReference type="GO" id="GO:0005516">
    <property type="term" value="F:calmodulin binding"/>
    <property type="evidence" value="ECO:0007669"/>
    <property type="project" value="InterPro"/>
</dbReference>
<evidence type="ECO:0000313" key="5">
    <source>
        <dbReference type="RefSeq" id="XP_031372775.1"/>
    </source>
</evidence>
<dbReference type="Gene3D" id="1.10.8.430">
    <property type="entry name" value="Helical domain of apoptotic protease-activating factors"/>
    <property type="match status" value="1"/>
</dbReference>
<dbReference type="InterPro" id="IPR024750">
    <property type="entry name" value="Ca_ATPase_N_dom"/>
</dbReference>
<dbReference type="Pfam" id="PF00931">
    <property type="entry name" value="NB-ARC"/>
    <property type="match status" value="1"/>
</dbReference>
<dbReference type="Pfam" id="PF23282">
    <property type="entry name" value="WHD_ROQ1"/>
    <property type="match status" value="1"/>
</dbReference>
<dbReference type="Gene3D" id="3.40.50.300">
    <property type="entry name" value="P-loop containing nucleotide triphosphate hydrolases"/>
    <property type="match status" value="1"/>
</dbReference>
<dbReference type="Gene3D" id="1.20.5.170">
    <property type="match status" value="1"/>
</dbReference>
<protein>
    <submittedName>
        <fullName evidence="5">TMV resistance protein N-like</fullName>
    </submittedName>
</protein>